<dbReference type="Proteomes" id="UP001016761">
    <property type="component" value="Unassembled WGS sequence"/>
</dbReference>
<sequence>MREGWIRLECADCGEQWTADPAALPAPGNRFRCDHCGSERPIAAFAKTRRGLDILESFHRQPA</sequence>
<dbReference type="OrthoDB" id="179396at2157"/>
<evidence type="ECO:0000313" key="5">
    <source>
        <dbReference type="Proteomes" id="UP001016761"/>
    </source>
</evidence>
<dbReference type="EMBL" id="JABURA010000001">
    <property type="protein sequence ID" value="NUB92491.1"/>
    <property type="molecule type" value="Genomic_DNA"/>
</dbReference>
<reference evidence="2 5" key="1">
    <citation type="submission" date="2020-06" db="EMBL/GenBank/DDBJ databases">
        <title>Haloterrigena sp. nov., an extremely halophilic archaeon isolated from a saline sediment.</title>
        <authorList>
            <person name="Liu B.-B."/>
        </authorList>
    </citation>
    <scope>NUCLEOTIDE SEQUENCE</scope>
    <source>
        <strain evidence="2">SYSU A121-1</strain>
        <strain evidence="3 5">SYSU A558-1</strain>
    </source>
</reference>
<name>A0A8J8GMN6_9EURY</name>
<evidence type="ECO:0000313" key="4">
    <source>
        <dbReference type="Proteomes" id="UP000728647"/>
    </source>
</evidence>
<evidence type="ECO:0000313" key="3">
    <source>
        <dbReference type="EMBL" id="NUC71592.1"/>
    </source>
</evidence>
<dbReference type="EMBL" id="JABUQZ010000001">
    <property type="protein sequence ID" value="NUC71592.1"/>
    <property type="molecule type" value="Genomic_DNA"/>
</dbReference>
<organism evidence="2 4">
    <name type="scientific">Haloterrigena gelatinilytica</name>
    <dbReference type="NCBI Taxonomy" id="2741724"/>
    <lineage>
        <taxon>Archaea</taxon>
        <taxon>Methanobacteriati</taxon>
        <taxon>Methanobacteriota</taxon>
        <taxon>Stenosarchaea group</taxon>
        <taxon>Halobacteria</taxon>
        <taxon>Halobacteriales</taxon>
        <taxon>Natrialbaceae</taxon>
        <taxon>Haloterrigena</taxon>
    </lineage>
</organism>
<evidence type="ECO:0000313" key="2">
    <source>
        <dbReference type="EMBL" id="NUB92491.1"/>
    </source>
</evidence>
<protein>
    <recommendedName>
        <fullName evidence="1">DUF7836 domain-containing protein</fullName>
    </recommendedName>
</protein>
<dbReference type="AlphaFoldDB" id="A0A8J8GMN6"/>
<dbReference type="Proteomes" id="UP000728647">
    <property type="component" value="Unassembled WGS sequence"/>
</dbReference>
<gene>
    <name evidence="2" type="ORF">HT576_15875</name>
    <name evidence="3" type="ORF">HTZ84_04585</name>
</gene>
<comment type="caution">
    <text evidence="2">The sequence shown here is derived from an EMBL/GenBank/DDBJ whole genome shotgun (WGS) entry which is preliminary data.</text>
</comment>
<dbReference type="InterPro" id="IPR057158">
    <property type="entry name" value="DUF7836"/>
</dbReference>
<feature type="domain" description="DUF7836" evidence="1">
    <location>
        <begin position="1"/>
        <end position="59"/>
    </location>
</feature>
<keyword evidence="5" id="KW-1185">Reference proteome</keyword>
<dbReference type="RefSeq" id="WP_008894899.1">
    <property type="nucleotide sequence ID" value="NZ_JABUQZ010000001.1"/>
</dbReference>
<dbReference type="Pfam" id="PF25206">
    <property type="entry name" value="DUF7836"/>
    <property type="match status" value="1"/>
</dbReference>
<evidence type="ECO:0000259" key="1">
    <source>
        <dbReference type="Pfam" id="PF25206"/>
    </source>
</evidence>
<proteinExistence type="predicted"/>
<accession>A0A8J8GMN6</accession>